<evidence type="ECO:0000256" key="1">
    <source>
        <dbReference type="SAM" id="Phobius"/>
    </source>
</evidence>
<keyword evidence="1" id="KW-0812">Transmembrane</keyword>
<organism evidence="2">
    <name type="scientific">Arundo donax</name>
    <name type="common">Giant reed</name>
    <name type="synonym">Donax arundinaceus</name>
    <dbReference type="NCBI Taxonomy" id="35708"/>
    <lineage>
        <taxon>Eukaryota</taxon>
        <taxon>Viridiplantae</taxon>
        <taxon>Streptophyta</taxon>
        <taxon>Embryophyta</taxon>
        <taxon>Tracheophyta</taxon>
        <taxon>Spermatophyta</taxon>
        <taxon>Magnoliopsida</taxon>
        <taxon>Liliopsida</taxon>
        <taxon>Poales</taxon>
        <taxon>Poaceae</taxon>
        <taxon>PACMAD clade</taxon>
        <taxon>Arundinoideae</taxon>
        <taxon>Arundineae</taxon>
        <taxon>Arundo</taxon>
    </lineage>
</organism>
<dbReference type="AlphaFoldDB" id="A0A0A9HMD8"/>
<accession>A0A0A9HMD8</accession>
<reference evidence="2" key="2">
    <citation type="journal article" date="2015" name="Data Brief">
        <title>Shoot transcriptome of the giant reed, Arundo donax.</title>
        <authorList>
            <person name="Barrero R.A."/>
            <person name="Guerrero F.D."/>
            <person name="Moolhuijzen P."/>
            <person name="Goolsby J.A."/>
            <person name="Tidwell J."/>
            <person name="Bellgard S.E."/>
            <person name="Bellgard M.I."/>
        </authorList>
    </citation>
    <scope>NUCLEOTIDE SEQUENCE</scope>
    <source>
        <tissue evidence="2">Shoot tissue taken approximately 20 cm above the soil surface</tissue>
    </source>
</reference>
<protein>
    <submittedName>
        <fullName evidence="2">Uncharacterized protein</fullName>
    </submittedName>
</protein>
<feature type="transmembrane region" description="Helical" evidence="1">
    <location>
        <begin position="47"/>
        <end position="65"/>
    </location>
</feature>
<keyword evidence="1" id="KW-0472">Membrane</keyword>
<keyword evidence="1" id="KW-1133">Transmembrane helix</keyword>
<reference evidence="2" key="1">
    <citation type="submission" date="2014-09" db="EMBL/GenBank/DDBJ databases">
        <authorList>
            <person name="Magalhaes I.L.F."/>
            <person name="Oliveira U."/>
            <person name="Santos F.R."/>
            <person name="Vidigal T.H.D.A."/>
            <person name="Brescovit A.D."/>
            <person name="Santos A.J."/>
        </authorList>
    </citation>
    <scope>NUCLEOTIDE SEQUENCE</scope>
    <source>
        <tissue evidence="2">Shoot tissue taken approximately 20 cm above the soil surface</tissue>
    </source>
</reference>
<evidence type="ECO:0000313" key="2">
    <source>
        <dbReference type="EMBL" id="JAE38325.1"/>
    </source>
</evidence>
<name>A0A0A9HMD8_ARUDO</name>
<dbReference type="EMBL" id="GBRH01159571">
    <property type="protein sequence ID" value="JAE38325.1"/>
    <property type="molecule type" value="Transcribed_RNA"/>
</dbReference>
<proteinExistence type="predicted"/>
<sequence length="74" mass="8696">MTISKSTNQLGQGQIQCRLTHRDHNNAYVQTLLIIISLYQWCDSNNLFSYVCTVKPLIHVLILMYRLQITIYDH</sequence>